<sequence length="265" mass="30229">NLANNVLFGAKEPFMIVLNEFLNDNIVKVTAFLEEISKLPNIPSFSDTRTGDQGNIRKLDETDRKALHKYLIENQEKMAKDLQTRRVKSINPASSANIILDQAQTSKKAWDKISTLLAHLGPPAESQKKDLFQSNNNRHFETNHQLFTEFMHRNANRSVDSIISKSLFYDGALSKVIEPYISKPYELLVDVTQFGQANEVQSQWVQQFMQILPFNAIENLAALYFYNPNKNAFFADTGKRAARYPNILESIVLLFARSPKTPFEA</sequence>
<dbReference type="InterPro" id="IPR008936">
    <property type="entry name" value="Rho_GTPase_activation_prot"/>
</dbReference>
<dbReference type="InterPro" id="IPR036865">
    <property type="entry name" value="CRAL-TRIO_dom_sf"/>
</dbReference>
<feature type="non-terminal residue" evidence="3">
    <location>
        <position position="265"/>
    </location>
</feature>
<dbReference type="Gene3D" id="3.40.525.10">
    <property type="entry name" value="CRAL-TRIO lipid binding domain"/>
    <property type="match status" value="1"/>
</dbReference>
<keyword evidence="1" id="KW-0597">Phosphoprotein</keyword>
<dbReference type="InterPro" id="IPR001251">
    <property type="entry name" value="CRAL-TRIO_dom"/>
</dbReference>
<gene>
    <name evidence="3" type="ORF">RFULGI_LOCUS16725</name>
</gene>
<name>A0A9N9JPU9_9GLOM</name>
<accession>A0A9N9JPU9</accession>
<dbReference type="OrthoDB" id="28245at2759"/>
<evidence type="ECO:0000259" key="2">
    <source>
        <dbReference type="Pfam" id="PF13716"/>
    </source>
</evidence>
<dbReference type="Proteomes" id="UP000789396">
    <property type="component" value="Unassembled WGS sequence"/>
</dbReference>
<dbReference type="InterPro" id="IPR039360">
    <property type="entry name" value="Ras_GTPase"/>
</dbReference>
<protein>
    <submittedName>
        <fullName evidence="3">106_t:CDS:1</fullName>
    </submittedName>
</protein>
<dbReference type="SUPFAM" id="SSF48350">
    <property type="entry name" value="GTPase activation domain, GAP"/>
    <property type="match status" value="1"/>
</dbReference>
<dbReference type="Pfam" id="PF13716">
    <property type="entry name" value="CRAL_TRIO_2"/>
    <property type="match status" value="1"/>
</dbReference>
<organism evidence="3 4">
    <name type="scientific">Racocetra fulgida</name>
    <dbReference type="NCBI Taxonomy" id="60492"/>
    <lineage>
        <taxon>Eukaryota</taxon>
        <taxon>Fungi</taxon>
        <taxon>Fungi incertae sedis</taxon>
        <taxon>Mucoromycota</taxon>
        <taxon>Glomeromycotina</taxon>
        <taxon>Glomeromycetes</taxon>
        <taxon>Diversisporales</taxon>
        <taxon>Gigasporaceae</taxon>
        <taxon>Racocetra</taxon>
    </lineage>
</organism>
<evidence type="ECO:0000313" key="4">
    <source>
        <dbReference type="Proteomes" id="UP000789396"/>
    </source>
</evidence>
<proteinExistence type="predicted"/>
<feature type="non-terminal residue" evidence="3">
    <location>
        <position position="1"/>
    </location>
</feature>
<keyword evidence="4" id="KW-1185">Reference proteome</keyword>
<dbReference type="EMBL" id="CAJVPZ010061054">
    <property type="protein sequence ID" value="CAG8790790.1"/>
    <property type="molecule type" value="Genomic_DNA"/>
</dbReference>
<dbReference type="Gene3D" id="1.10.506.10">
    <property type="entry name" value="GTPase Activation - p120gap, domain 1"/>
    <property type="match status" value="1"/>
</dbReference>
<feature type="domain" description="CRAL-TRIO" evidence="2">
    <location>
        <begin position="170"/>
        <end position="236"/>
    </location>
</feature>
<dbReference type="PANTHER" id="PTHR10194">
    <property type="entry name" value="RAS GTPASE-ACTIVATING PROTEINS"/>
    <property type="match status" value="1"/>
</dbReference>
<reference evidence="3" key="1">
    <citation type="submission" date="2021-06" db="EMBL/GenBank/DDBJ databases">
        <authorList>
            <person name="Kallberg Y."/>
            <person name="Tangrot J."/>
            <person name="Rosling A."/>
        </authorList>
    </citation>
    <scope>NUCLEOTIDE SEQUENCE</scope>
    <source>
        <strain evidence="3">IN212</strain>
    </source>
</reference>
<comment type="caution">
    <text evidence="3">The sequence shown here is derived from an EMBL/GenBank/DDBJ whole genome shotgun (WGS) entry which is preliminary data.</text>
</comment>
<evidence type="ECO:0000256" key="1">
    <source>
        <dbReference type="ARBA" id="ARBA00022553"/>
    </source>
</evidence>
<dbReference type="AlphaFoldDB" id="A0A9N9JPU9"/>
<evidence type="ECO:0000313" key="3">
    <source>
        <dbReference type="EMBL" id="CAG8790790.1"/>
    </source>
</evidence>
<dbReference type="PANTHER" id="PTHR10194:SF142">
    <property type="entry name" value="NEUROFIBROMIN"/>
    <property type="match status" value="1"/>
</dbReference>